<dbReference type="Proteomes" id="UP000540787">
    <property type="component" value="Unassembled WGS sequence"/>
</dbReference>
<accession>A0A7W9WYW8</accession>
<evidence type="ECO:0000313" key="4">
    <source>
        <dbReference type="Proteomes" id="UP000540787"/>
    </source>
</evidence>
<dbReference type="InterPro" id="IPR023614">
    <property type="entry name" value="Porin_dom_sf"/>
</dbReference>
<feature type="domain" description="Porin" evidence="2">
    <location>
        <begin position="9"/>
        <end position="304"/>
    </location>
</feature>
<comment type="caution">
    <text evidence="3">The sequence shown here is derived from an EMBL/GenBank/DDBJ whole genome shotgun (WGS) entry which is preliminary data.</text>
</comment>
<gene>
    <name evidence="3" type="ORF">HD842_001480</name>
</gene>
<dbReference type="Pfam" id="PF13609">
    <property type="entry name" value="Porin_4"/>
    <property type="match status" value="1"/>
</dbReference>
<dbReference type="EMBL" id="JACHBX010000001">
    <property type="protein sequence ID" value="MBB6133369.1"/>
    <property type="molecule type" value="Genomic_DNA"/>
</dbReference>
<proteinExistence type="predicted"/>
<feature type="chain" id="PRO_5030703209" description="Porin domain-containing protein" evidence="1">
    <location>
        <begin position="22"/>
        <end position="412"/>
    </location>
</feature>
<dbReference type="GO" id="GO:0016020">
    <property type="term" value="C:membrane"/>
    <property type="evidence" value="ECO:0007669"/>
    <property type="project" value="InterPro"/>
</dbReference>
<name>A0A7W9WYW8_9BURK</name>
<organism evidence="3 4">
    <name type="scientific">Massilia aurea</name>
    <dbReference type="NCBI Taxonomy" id="373040"/>
    <lineage>
        <taxon>Bacteria</taxon>
        <taxon>Pseudomonadati</taxon>
        <taxon>Pseudomonadota</taxon>
        <taxon>Betaproteobacteria</taxon>
        <taxon>Burkholderiales</taxon>
        <taxon>Oxalobacteraceae</taxon>
        <taxon>Telluria group</taxon>
        <taxon>Massilia</taxon>
    </lineage>
</organism>
<evidence type="ECO:0000256" key="1">
    <source>
        <dbReference type="SAM" id="SignalP"/>
    </source>
</evidence>
<dbReference type="RefSeq" id="WP_183552746.1">
    <property type="nucleotide sequence ID" value="NZ_JACHBX010000001.1"/>
</dbReference>
<evidence type="ECO:0000313" key="3">
    <source>
        <dbReference type="EMBL" id="MBB6133369.1"/>
    </source>
</evidence>
<keyword evidence="4" id="KW-1185">Reference proteome</keyword>
<dbReference type="AlphaFoldDB" id="A0A7W9WYW8"/>
<evidence type="ECO:0000259" key="2">
    <source>
        <dbReference type="Pfam" id="PF13609"/>
    </source>
</evidence>
<feature type="signal peptide" evidence="1">
    <location>
        <begin position="1"/>
        <end position="21"/>
    </location>
</feature>
<dbReference type="InterPro" id="IPR033900">
    <property type="entry name" value="Gram_neg_porin_domain"/>
</dbReference>
<dbReference type="GO" id="GO:0015288">
    <property type="term" value="F:porin activity"/>
    <property type="evidence" value="ECO:0007669"/>
    <property type="project" value="InterPro"/>
</dbReference>
<sequence length="412" mass="44239">MKTRNIVVALALPFAVASAFAQDSNAVRISGFGTGALTFSDTDQAEFGRSNQSSGVKKDPRTGVDSNLGLQADYTVNSWLSVTGQGLVRKDGEDSYGAELSWAFVKAKLSDDLSIRVGRMAMPAFMISEYRNVGYANTFLRPPQELYSQMPLNNIDGADITWQQQYADTTVTATAAYGRSEFKTSGGPTAKSRDQYALNLTAEHGPFIVRVGRSGTKLSSESAQLDAAVITFNNTAAAFNVPQVADMGVLLNTKDRKYTFTSAGLSMDWNNIVVLTEYAKRKMPDSFLGSSKSFYVMGGYRVGKFLPYYTRAKIISKGVTNTIPANCPAGASFVCAPTLAALSGLMNTLTTAIDGTSQTTDSIGVRWDFTTSAALKVQVDRIKPQGNGQFINVQPGFKGPVTVGAVALDFVF</sequence>
<protein>
    <recommendedName>
        <fullName evidence="2">Porin domain-containing protein</fullName>
    </recommendedName>
</protein>
<reference evidence="3 4" key="1">
    <citation type="submission" date="2020-08" db="EMBL/GenBank/DDBJ databases">
        <title>The Agave Microbiome: Exploring the role of microbial communities in plant adaptations to desert environments.</title>
        <authorList>
            <person name="Partida-Martinez L.P."/>
        </authorList>
    </citation>
    <scope>NUCLEOTIDE SEQUENCE [LARGE SCALE GENOMIC DNA]</scope>
    <source>
        <strain evidence="3 4">AT3.2</strain>
    </source>
</reference>
<dbReference type="Gene3D" id="2.40.160.10">
    <property type="entry name" value="Porin"/>
    <property type="match status" value="1"/>
</dbReference>
<keyword evidence="1" id="KW-0732">Signal</keyword>
<dbReference type="SUPFAM" id="SSF56935">
    <property type="entry name" value="Porins"/>
    <property type="match status" value="1"/>
</dbReference>